<dbReference type="OrthoDB" id="2114471at2759"/>
<protein>
    <recommendedName>
        <fullName evidence="2">Transmembrane protein 107</fullName>
    </recommendedName>
</protein>
<evidence type="ECO:0000256" key="7">
    <source>
        <dbReference type="SAM" id="Phobius"/>
    </source>
</evidence>
<dbReference type="GO" id="GO:1904491">
    <property type="term" value="P:protein localization to ciliary transition zone"/>
    <property type="evidence" value="ECO:0007669"/>
    <property type="project" value="TreeGrafter"/>
</dbReference>
<dbReference type="STRING" id="461836.A0A0L0DBY9"/>
<name>A0A0L0DBY9_THETB</name>
<dbReference type="PANTHER" id="PTHR34341">
    <property type="entry name" value="TRANSMEMBRANE PROTEIN 107"/>
    <property type="match status" value="1"/>
</dbReference>
<dbReference type="GO" id="GO:0036038">
    <property type="term" value="C:MKS complex"/>
    <property type="evidence" value="ECO:0007669"/>
    <property type="project" value="TreeGrafter"/>
</dbReference>
<comment type="subcellular location">
    <subcellularLocation>
        <location evidence="1">Membrane</location>
        <topology evidence="1">Multi-pass membrane protein</topology>
    </subcellularLocation>
</comment>
<evidence type="ECO:0000256" key="6">
    <source>
        <dbReference type="ARBA" id="ARBA00023136"/>
    </source>
</evidence>
<dbReference type="Proteomes" id="UP000054408">
    <property type="component" value="Unassembled WGS sequence"/>
</dbReference>
<dbReference type="OMA" id="VCLKKVP"/>
<feature type="transmembrane region" description="Helical" evidence="7">
    <location>
        <begin position="87"/>
        <end position="105"/>
    </location>
</feature>
<evidence type="ECO:0000313" key="9">
    <source>
        <dbReference type="Proteomes" id="UP000054408"/>
    </source>
</evidence>
<dbReference type="EMBL" id="GL349452">
    <property type="protein sequence ID" value="KNC48823.1"/>
    <property type="molecule type" value="Genomic_DNA"/>
</dbReference>
<feature type="transmembrane region" description="Helical" evidence="7">
    <location>
        <begin position="111"/>
        <end position="135"/>
    </location>
</feature>
<keyword evidence="6 7" id="KW-0472">Membrane</keyword>
<reference evidence="8 9" key="1">
    <citation type="submission" date="2010-05" db="EMBL/GenBank/DDBJ databases">
        <title>The Genome Sequence of Thecamonas trahens ATCC 50062.</title>
        <authorList>
            <consortium name="The Broad Institute Genome Sequencing Platform"/>
            <person name="Russ C."/>
            <person name="Cuomo C."/>
            <person name="Shea T."/>
            <person name="Young S.K."/>
            <person name="Zeng Q."/>
            <person name="Koehrsen M."/>
            <person name="Haas B."/>
            <person name="Borodovsky M."/>
            <person name="Guigo R."/>
            <person name="Alvarado L."/>
            <person name="Berlin A."/>
            <person name="Bochicchio J."/>
            <person name="Borenstein D."/>
            <person name="Chapman S."/>
            <person name="Chen Z."/>
            <person name="Freedman E."/>
            <person name="Gellesch M."/>
            <person name="Goldberg J."/>
            <person name="Griggs A."/>
            <person name="Gujja S."/>
            <person name="Heilman E."/>
            <person name="Heiman D."/>
            <person name="Hepburn T."/>
            <person name="Howarth C."/>
            <person name="Jen D."/>
            <person name="Larson L."/>
            <person name="Mehta T."/>
            <person name="Park D."/>
            <person name="Pearson M."/>
            <person name="Roberts A."/>
            <person name="Saif S."/>
            <person name="Shenoy N."/>
            <person name="Sisk P."/>
            <person name="Stolte C."/>
            <person name="Sykes S."/>
            <person name="Thomson T."/>
            <person name="Walk T."/>
            <person name="White J."/>
            <person name="Yandava C."/>
            <person name="Burger G."/>
            <person name="Gray M.W."/>
            <person name="Holland P.W.H."/>
            <person name="King N."/>
            <person name="Lang F.B.F."/>
            <person name="Roger A.J."/>
            <person name="Ruiz-Trillo I."/>
            <person name="Lander E."/>
            <person name="Nusbaum C."/>
        </authorList>
    </citation>
    <scope>NUCLEOTIDE SEQUENCE [LARGE SCALE GENOMIC DNA]</scope>
    <source>
        <strain evidence="8 9">ATCC 50062</strain>
    </source>
</reference>
<keyword evidence="4" id="KW-0970">Cilium biogenesis/degradation</keyword>
<evidence type="ECO:0000313" key="8">
    <source>
        <dbReference type="EMBL" id="KNC48823.1"/>
    </source>
</evidence>
<evidence type="ECO:0000256" key="4">
    <source>
        <dbReference type="ARBA" id="ARBA00022794"/>
    </source>
</evidence>
<organism evidence="8 9">
    <name type="scientific">Thecamonas trahens ATCC 50062</name>
    <dbReference type="NCBI Taxonomy" id="461836"/>
    <lineage>
        <taxon>Eukaryota</taxon>
        <taxon>Apusozoa</taxon>
        <taxon>Apusomonadida</taxon>
        <taxon>Apusomonadidae</taxon>
        <taxon>Thecamonas</taxon>
    </lineage>
</organism>
<dbReference type="PANTHER" id="PTHR34341:SF1">
    <property type="entry name" value="TRANSMEMBRANE PROTEIN 107"/>
    <property type="match status" value="1"/>
</dbReference>
<keyword evidence="5 7" id="KW-1133">Transmembrane helix</keyword>
<evidence type="ECO:0000256" key="1">
    <source>
        <dbReference type="ARBA" id="ARBA00004141"/>
    </source>
</evidence>
<keyword evidence="9" id="KW-1185">Reference proteome</keyword>
<feature type="transmembrane region" description="Helical" evidence="7">
    <location>
        <begin position="59"/>
        <end position="80"/>
    </location>
</feature>
<dbReference type="Pfam" id="PF14995">
    <property type="entry name" value="TMEM107"/>
    <property type="match status" value="1"/>
</dbReference>
<proteinExistence type="predicted"/>
<evidence type="ECO:0000256" key="3">
    <source>
        <dbReference type="ARBA" id="ARBA00022692"/>
    </source>
</evidence>
<dbReference type="GeneID" id="25564105"/>
<dbReference type="RefSeq" id="XP_013758243.1">
    <property type="nucleotide sequence ID" value="XM_013902789.1"/>
</dbReference>
<dbReference type="AlphaFoldDB" id="A0A0L0DBY9"/>
<evidence type="ECO:0000256" key="5">
    <source>
        <dbReference type="ARBA" id="ARBA00022989"/>
    </source>
</evidence>
<dbReference type="InterPro" id="IPR029248">
    <property type="entry name" value="TMEM107"/>
</dbReference>
<sequence>MSIHASLLGKRYMATMLHLVAILCAFYSLQNNVRAALPVNYKQSEYNKKMDEAMISWGLAMAFIAAELVLMIAGFSLFYALLAVFDIFVHVVGTITVVFFIANEWHVHTLWYIFILTVLIPLLAELAAVLSIVIFRRRPF</sequence>
<dbReference type="GO" id="GO:1905515">
    <property type="term" value="P:non-motile cilium assembly"/>
    <property type="evidence" value="ECO:0007669"/>
    <property type="project" value="TreeGrafter"/>
</dbReference>
<gene>
    <name evidence="8" type="ORF">AMSG_04568</name>
</gene>
<evidence type="ECO:0000256" key="2">
    <source>
        <dbReference type="ARBA" id="ARBA00015652"/>
    </source>
</evidence>
<dbReference type="eggNOG" id="ENOG502RZG7">
    <property type="taxonomic scope" value="Eukaryota"/>
</dbReference>
<keyword evidence="3 7" id="KW-0812">Transmembrane</keyword>
<accession>A0A0L0DBY9</accession>
<dbReference type="GO" id="GO:0016020">
    <property type="term" value="C:membrane"/>
    <property type="evidence" value="ECO:0007669"/>
    <property type="project" value="UniProtKB-SubCell"/>
</dbReference>